<keyword evidence="6" id="KW-0407">Ion channel</keyword>
<evidence type="ECO:0000259" key="4">
    <source>
        <dbReference type="Pfam" id="PF00582"/>
    </source>
</evidence>
<protein>
    <submittedName>
        <fullName evidence="6">Osmosensitive K+ channel histidine kinase KdpD</fullName>
        <ecNumber evidence="6">2.7.3.-</ecNumber>
    </submittedName>
</protein>
<dbReference type="InterPro" id="IPR014729">
    <property type="entry name" value="Rossmann-like_a/b/a_fold"/>
</dbReference>
<dbReference type="GO" id="GO:0034220">
    <property type="term" value="P:monoatomic ion transmembrane transport"/>
    <property type="evidence" value="ECO:0007669"/>
    <property type="project" value="UniProtKB-KW"/>
</dbReference>
<feature type="domain" description="Signal transduction histidine kinase osmosensitive K+ channel sensor N-terminal" evidence="5">
    <location>
        <begin position="22"/>
        <end position="229"/>
    </location>
</feature>
<dbReference type="SUPFAM" id="SSF52402">
    <property type="entry name" value="Adenine nucleotide alpha hydrolases-like"/>
    <property type="match status" value="1"/>
</dbReference>
<dbReference type="InterPro" id="IPR027417">
    <property type="entry name" value="P-loop_NTPase"/>
</dbReference>
<evidence type="ECO:0000256" key="1">
    <source>
        <dbReference type="ARBA" id="ARBA00022679"/>
    </source>
</evidence>
<sequence>MASIYKRRTPEEILADIRRMSRGKHRIYLGAAPGVGKTYTMLEDAHLAKRQGIDVVVGVVDAHGRAETQALLEGLEAMPLKPATYKGVPVQELDVEAVRERAPDVVLVDELAHTNADGMPHAKRWEDVQELLDAGISVWSTLNIQHLESLNDTVRQIVGVRVRETVPDSVVREADELRLVDLPPEALIERLKQGKVYAGRTADRALQHFFRAGNLTALRELALRIVADETDDRLERYMDSHDIEGPWPVQDRIMVAITPSPNGARLIRRGYRIARRLKAEFYVVIVRPPEGSFSARDEVSLATNLALARQFGAKTVELRSANVARALVDFAKEHHITQIVMGESLRTPWQEFTRGSVINQVLRQTSNIDILVVGKEWDRGEA</sequence>
<dbReference type="FunFam" id="3.40.50.300:FF:000483">
    <property type="entry name" value="Sensor histidine kinase KdpD"/>
    <property type="match status" value="1"/>
</dbReference>
<keyword evidence="3" id="KW-0902">Two-component regulatory system</keyword>
<feature type="domain" description="UspA" evidence="4">
    <location>
        <begin position="251"/>
        <end position="373"/>
    </location>
</feature>
<keyword evidence="1 6" id="KW-0808">Transferase</keyword>
<accession>A0A6F8ZGN2</accession>
<dbReference type="AlphaFoldDB" id="A0A6F8ZGN2"/>
<evidence type="ECO:0000259" key="5">
    <source>
        <dbReference type="Pfam" id="PF02702"/>
    </source>
</evidence>
<dbReference type="SUPFAM" id="SSF52540">
    <property type="entry name" value="P-loop containing nucleoside triphosphate hydrolases"/>
    <property type="match status" value="1"/>
</dbReference>
<evidence type="ECO:0000256" key="3">
    <source>
        <dbReference type="ARBA" id="ARBA00023012"/>
    </source>
</evidence>
<name>A0A6F8ZGN2_9FIRM</name>
<evidence type="ECO:0000256" key="2">
    <source>
        <dbReference type="ARBA" id="ARBA00022777"/>
    </source>
</evidence>
<dbReference type="InterPro" id="IPR052023">
    <property type="entry name" value="Histidine_kinase_KdpD"/>
</dbReference>
<evidence type="ECO:0000313" key="6">
    <source>
        <dbReference type="EMBL" id="CAB1128752.1"/>
    </source>
</evidence>
<dbReference type="InterPro" id="IPR006016">
    <property type="entry name" value="UspA"/>
</dbReference>
<dbReference type="GO" id="GO:0005886">
    <property type="term" value="C:plasma membrane"/>
    <property type="evidence" value="ECO:0007669"/>
    <property type="project" value="TreeGrafter"/>
</dbReference>
<keyword evidence="7" id="KW-1185">Reference proteome</keyword>
<dbReference type="InterPro" id="IPR003852">
    <property type="entry name" value="Sig_transdc_His_kinase_KdpD_N"/>
</dbReference>
<dbReference type="CDD" id="cd01987">
    <property type="entry name" value="USP_KdpD-like"/>
    <property type="match status" value="1"/>
</dbReference>
<dbReference type="EMBL" id="LR778114">
    <property type="protein sequence ID" value="CAB1128752.1"/>
    <property type="molecule type" value="Genomic_DNA"/>
</dbReference>
<dbReference type="PANTHER" id="PTHR45569:SF1">
    <property type="entry name" value="SENSOR PROTEIN KDPD"/>
    <property type="match status" value="1"/>
</dbReference>
<keyword evidence="2 6" id="KW-0418">Kinase</keyword>
<dbReference type="GO" id="GO:0005737">
    <property type="term" value="C:cytoplasm"/>
    <property type="evidence" value="ECO:0007669"/>
    <property type="project" value="UniProtKB-ARBA"/>
</dbReference>
<dbReference type="Proteomes" id="UP000503399">
    <property type="component" value="Chromosome"/>
</dbReference>
<dbReference type="Pfam" id="PF00582">
    <property type="entry name" value="Usp"/>
    <property type="match status" value="1"/>
</dbReference>
<dbReference type="KEGG" id="hfv:R50_1246"/>
<keyword evidence="6" id="KW-0406">Ion transport</keyword>
<dbReference type="EC" id="2.7.3.-" evidence="6"/>
<keyword evidence="6" id="KW-0813">Transport</keyword>
<dbReference type="Gene3D" id="3.40.50.300">
    <property type="entry name" value="P-loop containing nucleotide triphosphate hydrolases"/>
    <property type="match status" value="1"/>
</dbReference>
<dbReference type="GO" id="GO:0000155">
    <property type="term" value="F:phosphorelay sensor kinase activity"/>
    <property type="evidence" value="ECO:0007669"/>
    <property type="project" value="InterPro"/>
</dbReference>
<evidence type="ECO:0000313" key="7">
    <source>
        <dbReference type="Proteomes" id="UP000503399"/>
    </source>
</evidence>
<gene>
    <name evidence="6" type="ORF">R50_1246</name>
</gene>
<reference evidence="6 7" key="1">
    <citation type="submission" date="2020-02" db="EMBL/GenBank/DDBJ databases">
        <authorList>
            <person name="Hogendoorn C."/>
        </authorList>
    </citation>
    <scope>NUCLEOTIDE SEQUENCE [LARGE SCALE GENOMIC DNA]</scope>
    <source>
        <strain evidence="6">R501</strain>
    </source>
</reference>
<dbReference type="Pfam" id="PF02702">
    <property type="entry name" value="KdpD"/>
    <property type="match status" value="1"/>
</dbReference>
<dbReference type="Gene3D" id="3.40.50.620">
    <property type="entry name" value="HUPs"/>
    <property type="match status" value="1"/>
</dbReference>
<proteinExistence type="predicted"/>
<organism evidence="6 7">
    <name type="scientific">Candidatus Hydrogenisulfobacillus filiaventi</name>
    <dbReference type="NCBI Taxonomy" id="2707344"/>
    <lineage>
        <taxon>Bacteria</taxon>
        <taxon>Bacillati</taxon>
        <taxon>Bacillota</taxon>
        <taxon>Clostridia</taxon>
        <taxon>Eubacteriales</taxon>
        <taxon>Clostridiales Family XVII. Incertae Sedis</taxon>
        <taxon>Candidatus Hydrogenisulfobacillus</taxon>
    </lineage>
</organism>
<dbReference type="PANTHER" id="PTHR45569">
    <property type="entry name" value="SENSOR PROTEIN KDPD"/>
    <property type="match status" value="1"/>
</dbReference>